<keyword evidence="5 6" id="KW-0472">Membrane</keyword>
<dbReference type="InterPro" id="IPR037185">
    <property type="entry name" value="EmrE-like"/>
</dbReference>
<feature type="transmembrane region" description="Helical" evidence="6">
    <location>
        <begin position="119"/>
        <end position="139"/>
    </location>
</feature>
<feature type="transmembrane region" description="Helical" evidence="6">
    <location>
        <begin position="257"/>
        <end position="277"/>
    </location>
</feature>
<evidence type="ECO:0000256" key="4">
    <source>
        <dbReference type="ARBA" id="ARBA00022989"/>
    </source>
</evidence>
<protein>
    <submittedName>
        <fullName evidence="7">Magnesium transporter NIPA</fullName>
    </submittedName>
</protein>
<evidence type="ECO:0000313" key="8">
    <source>
        <dbReference type="Proteomes" id="UP001458880"/>
    </source>
</evidence>
<feature type="transmembrane region" description="Helical" evidence="6">
    <location>
        <begin position="159"/>
        <end position="179"/>
    </location>
</feature>
<organism evidence="7 8">
    <name type="scientific">Popillia japonica</name>
    <name type="common">Japanese beetle</name>
    <dbReference type="NCBI Taxonomy" id="7064"/>
    <lineage>
        <taxon>Eukaryota</taxon>
        <taxon>Metazoa</taxon>
        <taxon>Ecdysozoa</taxon>
        <taxon>Arthropoda</taxon>
        <taxon>Hexapoda</taxon>
        <taxon>Insecta</taxon>
        <taxon>Pterygota</taxon>
        <taxon>Neoptera</taxon>
        <taxon>Endopterygota</taxon>
        <taxon>Coleoptera</taxon>
        <taxon>Polyphaga</taxon>
        <taxon>Scarabaeiformia</taxon>
        <taxon>Scarabaeidae</taxon>
        <taxon>Rutelinae</taxon>
        <taxon>Popillia</taxon>
    </lineage>
</organism>
<dbReference type="PANTHER" id="PTHR12570:SF92">
    <property type="entry name" value="SPICHTHYIN, ISOFORM B"/>
    <property type="match status" value="1"/>
</dbReference>
<dbReference type="AlphaFoldDB" id="A0AAW1M0Z0"/>
<feature type="transmembrane region" description="Helical" evidence="6">
    <location>
        <begin position="289"/>
        <end position="309"/>
    </location>
</feature>
<keyword evidence="8" id="KW-1185">Reference proteome</keyword>
<dbReference type="Proteomes" id="UP001458880">
    <property type="component" value="Unassembled WGS sequence"/>
</dbReference>
<reference evidence="7 8" key="1">
    <citation type="journal article" date="2024" name="BMC Genomics">
        <title>De novo assembly and annotation of Popillia japonica's genome with initial clues to its potential as an invasive pest.</title>
        <authorList>
            <person name="Cucini C."/>
            <person name="Boschi S."/>
            <person name="Funari R."/>
            <person name="Cardaioli E."/>
            <person name="Iannotti N."/>
            <person name="Marturano G."/>
            <person name="Paoli F."/>
            <person name="Bruttini M."/>
            <person name="Carapelli A."/>
            <person name="Frati F."/>
            <person name="Nardi F."/>
        </authorList>
    </citation>
    <scope>NUCLEOTIDE SEQUENCE [LARGE SCALE GENOMIC DNA]</scope>
    <source>
        <strain evidence="7">DMR45628</strain>
    </source>
</reference>
<comment type="similarity">
    <text evidence="2">Belongs to the NIPA family.</text>
</comment>
<evidence type="ECO:0000256" key="1">
    <source>
        <dbReference type="ARBA" id="ARBA00004141"/>
    </source>
</evidence>
<sequence length="347" mass="38511">MMELNTASNVSNKYTQTDFYIGLGLAISSTVFIGASFIIKKLALIRLNSFGSVRAGFGGFGYLKEWIWWLGFMMMGVGELANFAAYAFAPASLVTPLGALSVLVSAVLASKYLNEKLNLLGKIGCLLCILGSTVIVIHAPKEEEVESLNDLLEKVQDSVFLVYVLFVLACSFSIAFYFGPKYGSQYVVVYIIMCSAIGSLTVMSCKGLGLALKETITGKSDDFQNWLTYAFFITVVICIFVQMNYLNKALDLFNTSIVTPVYYVFFTTLVIIASSILFKEWTALSVKDIIGNVCGFLTVIIAIFLLHAFKDMEISLSDFRRILSPKHEKLWRNGRNDNYESLLSRSI</sequence>
<comment type="caution">
    <text evidence="7">The sequence shown here is derived from an EMBL/GenBank/DDBJ whole genome shotgun (WGS) entry which is preliminary data.</text>
</comment>
<keyword evidence="4 6" id="KW-1133">Transmembrane helix</keyword>
<proteinExistence type="inferred from homology"/>
<dbReference type="SUPFAM" id="SSF103481">
    <property type="entry name" value="Multidrug resistance efflux transporter EmrE"/>
    <property type="match status" value="1"/>
</dbReference>
<dbReference type="GO" id="GO:0015095">
    <property type="term" value="F:magnesium ion transmembrane transporter activity"/>
    <property type="evidence" value="ECO:0007669"/>
    <property type="project" value="InterPro"/>
</dbReference>
<evidence type="ECO:0000256" key="2">
    <source>
        <dbReference type="ARBA" id="ARBA00007230"/>
    </source>
</evidence>
<feature type="transmembrane region" description="Helical" evidence="6">
    <location>
        <begin position="83"/>
        <end position="107"/>
    </location>
</feature>
<keyword evidence="3 6" id="KW-0812">Transmembrane</keyword>
<dbReference type="GO" id="GO:0016020">
    <property type="term" value="C:membrane"/>
    <property type="evidence" value="ECO:0007669"/>
    <property type="project" value="UniProtKB-SubCell"/>
</dbReference>
<feature type="transmembrane region" description="Helical" evidence="6">
    <location>
        <begin position="20"/>
        <end position="39"/>
    </location>
</feature>
<evidence type="ECO:0000313" key="7">
    <source>
        <dbReference type="EMBL" id="KAK9739553.1"/>
    </source>
</evidence>
<gene>
    <name evidence="7" type="ORF">QE152_g8853</name>
</gene>
<evidence type="ECO:0000256" key="5">
    <source>
        <dbReference type="ARBA" id="ARBA00023136"/>
    </source>
</evidence>
<feature type="transmembrane region" description="Helical" evidence="6">
    <location>
        <begin position="51"/>
        <end position="71"/>
    </location>
</feature>
<feature type="transmembrane region" description="Helical" evidence="6">
    <location>
        <begin position="226"/>
        <end position="245"/>
    </location>
</feature>
<dbReference type="InterPro" id="IPR008521">
    <property type="entry name" value="Mg_trans_NIPA"/>
</dbReference>
<dbReference type="PANTHER" id="PTHR12570">
    <property type="match status" value="1"/>
</dbReference>
<evidence type="ECO:0000256" key="6">
    <source>
        <dbReference type="SAM" id="Phobius"/>
    </source>
</evidence>
<feature type="transmembrane region" description="Helical" evidence="6">
    <location>
        <begin position="186"/>
        <end position="211"/>
    </location>
</feature>
<accession>A0AAW1M0Z0</accession>
<dbReference type="EMBL" id="JASPKY010000073">
    <property type="protein sequence ID" value="KAK9739553.1"/>
    <property type="molecule type" value="Genomic_DNA"/>
</dbReference>
<name>A0AAW1M0Z0_POPJA</name>
<comment type="subcellular location">
    <subcellularLocation>
        <location evidence="1">Membrane</location>
        <topology evidence="1">Multi-pass membrane protein</topology>
    </subcellularLocation>
</comment>
<evidence type="ECO:0000256" key="3">
    <source>
        <dbReference type="ARBA" id="ARBA00022692"/>
    </source>
</evidence>
<dbReference type="Pfam" id="PF05653">
    <property type="entry name" value="Mg_trans_NIPA"/>
    <property type="match status" value="1"/>
</dbReference>